<sequence>MKRSIPGITQRMLTLQLRERKTDGVVKTSQALRLET</sequence>
<protein>
    <submittedName>
        <fullName evidence="2">Winged helix-turn-helix transcriptional regulator</fullName>
    </submittedName>
</protein>
<reference evidence="2" key="1">
    <citation type="submission" date="2022-02" db="EMBL/GenBank/DDBJ databases">
        <title>Crop Bioprotection Bacillus Genome Sequencing.</title>
        <authorList>
            <person name="Dunlap C."/>
        </authorList>
    </citation>
    <scope>NUCLEOTIDE SEQUENCE</scope>
    <source>
        <strain evidence="2">EC49O2N-C10</strain>
    </source>
</reference>
<feature type="domain" description="HTH hxlR-type" evidence="1">
    <location>
        <begin position="1"/>
        <end position="36"/>
    </location>
</feature>
<proteinExistence type="predicted"/>
<dbReference type="PROSITE" id="PS51118">
    <property type="entry name" value="HTH_HXLR"/>
    <property type="match status" value="1"/>
</dbReference>
<organism evidence="2 3">
    <name type="scientific">Bacillus halotolerans</name>
    <dbReference type="NCBI Taxonomy" id="260554"/>
    <lineage>
        <taxon>Bacteria</taxon>
        <taxon>Bacillati</taxon>
        <taxon>Bacillota</taxon>
        <taxon>Bacilli</taxon>
        <taxon>Bacillales</taxon>
        <taxon>Bacillaceae</taxon>
        <taxon>Bacillus</taxon>
    </lineage>
</organism>
<dbReference type="InterPro" id="IPR002577">
    <property type="entry name" value="HTH_HxlR"/>
</dbReference>
<dbReference type="AlphaFoldDB" id="A0A9Q4HSV7"/>
<evidence type="ECO:0000259" key="1">
    <source>
        <dbReference type="PROSITE" id="PS51118"/>
    </source>
</evidence>
<name>A0A9Q4HSV7_9BACI</name>
<dbReference type="Gene3D" id="1.10.10.10">
    <property type="entry name" value="Winged helix-like DNA-binding domain superfamily/Winged helix DNA-binding domain"/>
    <property type="match status" value="1"/>
</dbReference>
<dbReference type="Proteomes" id="UP001073053">
    <property type="component" value="Unassembled WGS sequence"/>
</dbReference>
<evidence type="ECO:0000313" key="3">
    <source>
        <dbReference type="Proteomes" id="UP001073053"/>
    </source>
</evidence>
<evidence type="ECO:0000313" key="2">
    <source>
        <dbReference type="EMBL" id="MCY9183084.1"/>
    </source>
</evidence>
<accession>A0A9Q4HSV7</accession>
<dbReference type="Pfam" id="PF01638">
    <property type="entry name" value="HxlR"/>
    <property type="match status" value="1"/>
</dbReference>
<gene>
    <name evidence="2" type="ORF">MOF03_00190</name>
</gene>
<dbReference type="EMBL" id="JALAWA010000001">
    <property type="protein sequence ID" value="MCY9183084.1"/>
    <property type="molecule type" value="Genomic_DNA"/>
</dbReference>
<dbReference type="InterPro" id="IPR036388">
    <property type="entry name" value="WH-like_DNA-bd_sf"/>
</dbReference>
<comment type="caution">
    <text evidence="2">The sequence shown here is derived from an EMBL/GenBank/DDBJ whole genome shotgun (WGS) entry which is preliminary data.</text>
</comment>